<evidence type="ECO:0000313" key="1">
    <source>
        <dbReference type="EMBL" id="KIC73381.1"/>
    </source>
</evidence>
<protein>
    <submittedName>
        <fullName evidence="1">Uncharacterized protein</fullName>
    </submittedName>
</protein>
<dbReference type="RefSeq" id="WP_039356794.1">
    <property type="nucleotide sequence ID" value="NZ_JSAN01000030.1"/>
</dbReference>
<proteinExistence type="predicted"/>
<dbReference type="PATRIC" id="fig|362787.3.peg.486"/>
<evidence type="ECO:0000313" key="2">
    <source>
        <dbReference type="Proteomes" id="UP000031465"/>
    </source>
</evidence>
<name>A0A0C1JSB8_9BACT</name>
<dbReference type="EMBL" id="JSAN01000030">
    <property type="protein sequence ID" value="KIC73381.1"/>
    <property type="molecule type" value="Genomic_DNA"/>
</dbReference>
<gene>
    <name evidence="1" type="ORF">DB44_BG00700</name>
</gene>
<sequence length="663" mass="76288">MQPSLNCSCQTEANWISIETYIMTETPSEQTSQQYLAKVTTALETFKKLKKEQIQNFPLTKKFFQKLVQEKTIPKNVIDIYKKIWKKYGSSISSDPTHFVKIKVKAFNPFPNIPSYIQVPKNLLETLVPLLKTQSERGWKDHKELIIDFEKLADIIDTDSPDLASLIAIDLIQILLGKNVLFTKDNFIPLLKLSLYYFIPINYTQLAILLKSRRKDVKNIIYLMATGNLNLTSKNLEIADQNILPILQLSHFLGIKLDLSKHSRRRLPVDSQTLLPQLNKENFEVIFEALSEHIDDVEQKKALNTTYFCFFILSKMQKAEILSQTCKSIHEAWKTFGSSLSLDSDGLAYSLQPGCAELFNKLNYLIDIVKFNLSSQTGNEKVLIKYESMLKEVYPNALLVWKCKSARQFQVYLAHEAPFHNLLRKKVYLRDVSDSDMEKIFQATSLLTKIEFTLVSSHLMHLVYLGKNPICLTSKNLEFFHAPNARSISLYFYDKLLNWKADNSQDIVFGCNEEENSLLSDFEFRNKNSVKFLFSNVTSVKATHIQHLEFQNCNNLDQLNCQSVQNLKLISTAITEIQSQDNHKIECNHCFNLETLTVDSRQLLFHRCTQLKTIKALQAEVIDIDQCPNIKEIIVPKNTRIHVEGKAVLATDFHITIVHNEAA</sequence>
<dbReference type="Proteomes" id="UP000031465">
    <property type="component" value="Unassembled WGS sequence"/>
</dbReference>
<accession>A0A0C1JSB8</accession>
<dbReference type="AlphaFoldDB" id="A0A0C1JSB8"/>
<reference evidence="1 2" key="1">
    <citation type="journal article" date="2014" name="Mol. Biol. Evol.">
        <title>Massive expansion of Ubiquitination-related gene families within the Chlamydiae.</title>
        <authorList>
            <person name="Domman D."/>
            <person name="Collingro A."/>
            <person name="Lagkouvardos I."/>
            <person name="Gehre L."/>
            <person name="Weinmaier T."/>
            <person name="Rattei T."/>
            <person name="Subtil A."/>
            <person name="Horn M."/>
        </authorList>
    </citation>
    <scope>NUCLEOTIDE SEQUENCE [LARGE SCALE GENOMIC DNA]</scope>
    <source>
        <strain evidence="1 2">EI2</strain>
    </source>
</reference>
<organism evidence="1 2">
    <name type="scientific">Candidatus Protochlamydia amoebophila</name>
    <dbReference type="NCBI Taxonomy" id="362787"/>
    <lineage>
        <taxon>Bacteria</taxon>
        <taxon>Pseudomonadati</taxon>
        <taxon>Chlamydiota</taxon>
        <taxon>Chlamydiia</taxon>
        <taxon>Parachlamydiales</taxon>
        <taxon>Parachlamydiaceae</taxon>
        <taxon>Candidatus Protochlamydia</taxon>
    </lineage>
</organism>
<comment type="caution">
    <text evidence="1">The sequence shown here is derived from an EMBL/GenBank/DDBJ whole genome shotgun (WGS) entry which is preliminary data.</text>
</comment>